<feature type="domain" description="Retrotransposon gag" evidence="3">
    <location>
        <begin position="97"/>
        <end position="173"/>
    </location>
</feature>
<proteinExistence type="predicted"/>
<accession>A0AAF0ZJT9</accession>
<evidence type="ECO:0000313" key="5">
    <source>
        <dbReference type="Proteomes" id="UP001234989"/>
    </source>
</evidence>
<feature type="domain" description="Reverse transcriptase" evidence="2">
    <location>
        <begin position="301"/>
        <end position="387"/>
    </location>
</feature>
<dbReference type="AlphaFoldDB" id="A0AAF0ZJT9"/>
<evidence type="ECO:0000259" key="3">
    <source>
        <dbReference type="Pfam" id="PF03732"/>
    </source>
</evidence>
<evidence type="ECO:0008006" key="6">
    <source>
        <dbReference type="Google" id="ProtNLM"/>
    </source>
</evidence>
<dbReference type="Pfam" id="PF03732">
    <property type="entry name" value="Retrotrans_gag"/>
    <property type="match status" value="1"/>
</dbReference>
<dbReference type="PANTHER" id="PTHR24559">
    <property type="entry name" value="TRANSPOSON TY3-I GAG-POL POLYPROTEIN"/>
    <property type="match status" value="1"/>
</dbReference>
<evidence type="ECO:0000259" key="2">
    <source>
        <dbReference type="Pfam" id="PF00078"/>
    </source>
</evidence>
<dbReference type="InterPro" id="IPR005162">
    <property type="entry name" value="Retrotrans_gag_dom"/>
</dbReference>
<evidence type="ECO:0000256" key="1">
    <source>
        <dbReference type="SAM" id="MobiDB-lite"/>
    </source>
</evidence>
<evidence type="ECO:0000313" key="4">
    <source>
        <dbReference type="EMBL" id="WMV41642.1"/>
    </source>
</evidence>
<dbReference type="Gene3D" id="3.30.70.270">
    <property type="match status" value="1"/>
</dbReference>
<reference evidence="4" key="1">
    <citation type="submission" date="2023-08" db="EMBL/GenBank/DDBJ databases">
        <title>A de novo genome assembly of Solanum verrucosum Schlechtendal, a Mexican diploid species geographically isolated from the other diploid A-genome species in potato relatives.</title>
        <authorList>
            <person name="Hosaka K."/>
        </authorList>
    </citation>
    <scope>NUCLEOTIDE SEQUENCE</scope>
    <source>
        <tissue evidence="4">Young leaves</tissue>
    </source>
</reference>
<gene>
    <name evidence="4" type="ORF">MTR67_035027</name>
</gene>
<keyword evidence="5" id="KW-1185">Reference proteome</keyword>
<name>A0AAF0ZJT9_SOLVR</name>
<dbReference type="InterPro" id="IPR043502">
    <property type="entry name" value="DNA/RNA_pol_sf"/>
</dbReference>
<dbReference type="CDD" id="cd01647">
    <property type="entry name" value="RT_LTR"/>
    <property type="match status" value="1"/>
</dbReference>
<protein>
    <recommendedName>
        <fullName evidence="6">Retrotransposon gag domain-containing protein</fullName>
    </recommendedName>
</protein>
<dbReference type="InterPro" id="IPR000477">
    <property type="entry name" value="RT_dom"/>
</dbReference>
<feature type="region of interest" description="Disordered" evidence="1">
    <location>
        <begin position="183"/>
        <end position="217"/>
    </location>
</feature>
<dbReference type="InterPro" id="IPR053134">
    <property type="entry name" value="RNA-dir_DNA_polymerase"/>
</dbReference>
<organism evidence="4 5">
    <name type="scientific">Solanum verrucosum</name>
    <dbReference type="NCBI Taxonomy" id="315347"/>
    <lineage>
        <taxon>Eukaryota</taxon>
        <taxon>Viridiplantae</taxon>
        <taxon>Streptophyta</taxon>
        <taxon>Embryophyta</taxon>
        <taxon>Tracheophyta</taxon>
        <taxon>Spermatophyta</taxon>
        <taxon>Magnoliopsida</taxon>
        <taxon>eudicotyledons</taxon>
        <taxon>Gunneridae</taxon>
        <taxon>Pentapetalae</taxon>
        <taxon>asterids</taxon>
        <taxon>lamiids</taxon>
        <taxon>Solanales</taxon>
        <taxon>Solanaceae</taxon>
        <taxon>Solanoideae</taxon>
        <taxon>Solaneae</taxon>
        <taxon>Solanum</taxon>
    </lineage>
</organism>
<dbReference type="Gene3D" id="3.10.10.10">
    <property type="entry name" value="HIV Type 1 Reverse Transcriptase, subunit A, domain 1"/>
    <property type="match status" value="1"/>
</dbReference>
<dbReference type="Pfam" id="PF00078">
    <property type="entry name" value="RVT_1"/>
    <property type="match status" value="1"/>
</dbReference>
<dbReference type="SUPFAM" id="SSF56672">
    <property type="entry name" value="DNA/RNA polymerases"/>
    <property type="match status" value="1"/>
</dbReference>
<sequence length="400" mass="46728">MELDVSHTEKSYPTFHGKDHELLAYVDPLANVYLDNPMLAHRLWDTDMDPQRNYVRKNAGENVEPEVEEDHQEFIDELYKLVGIMGLSMIEKVDLSAYQLKGVSQVWFNQWKEERVVDEGLFDWEKFKGVFLDRFFPLEMRKENVLEFINLQQGNISVKEYALKFTQLAKSGGQGRPQFREKFFGQRSSNSPSPKLNKDRMPNPKPQGGGGNRSSIPACQGVDCPLQASKGKDCREAQPISYGRGAPHQNRFYALQTRHDHEDSSDVVAELKELKDYFKDFLDKVFIRPSILPWGAPVLFVRKKDGSLRIYIDYRQLSKVTIKNKYPIPRIDNLFDRLQGASYFSKINLWSGYHQLRVKENDIPKMAFRTRYDHYEFLVMSFRLTNALTKLMDLLNRFFK</sequence>
<dbReference type="Proteomes" id="UP001234989">
    <property type="component" value="Chromosome 8"/>
</dbReference>
<dbReference type="PANTHER" id="PTHR24559:SF444">
    <property type="entry name" value="REVERSE TRANSCRIPTASE DOMAIN-CONTAINING PROTEIN"/>
    <property type="match status" value="1"/>
</dbReference>
<dbReference type="InterPro" id="IPR043128">
    <property type="entry name" value="Rev_trsase/Diguanyl_cyclase"/>
</dbReference>
<dbReference type="EMBL" id="CP133619">
    <property type="protein sequence ID" value="WMV41642.1"/>
    <property type="molecule type" value="Genomic_DNA"/>
</dbReference>